<keyword evidence="1" id="KW-0472">Membrane</keyword>
<dbReference type="EMBL" id="CAJEWE010000004">
    <property type="protein sequence ID" value="CAD2072214.1"/>
    <property type="molecule type" value="Genomic_DNA"/>
</dbReference>
<dbReference type="AlphaFoldDB" id="A0A6V7R591"/>
<evidence type="ECO:0000313" key="2">
    <source>
        <dbReference type="EMBL" id="CAD2072214.1"/>
    </source>
</evidence>
<name>A0A6V7R591_9BACL</name>
<proteinExistence type="predicted"/>
<dbReference type="Proteomes" id="UP000521032">
    <property type="component" value="Unassembled WGS sequence"/>
</dbReference>
<keyword evidence="1" id="KW-0812">Transmembrane</keyword>
<evidence type="ECO:0000313" key="3">
    <source>
        <dbReference type="Proteomes" id="UP000521032"/>
    </source>
</evidence>
<sequence>MKNWQVIVYAFVGALFTGGIIFSITSTVTNDSPLSLVIIIGIMIIMFLLFIFLLLSYRSNRPSVEEMRDKE</sequence>
<protein>
    <submittedName>
        <fullName evidence="2">Uncharacterized protein</fullName>
    </submittedName>
</protein>
<feature type="transmembrane region" description="Helical" evidence="1">
    <location>
        <begin position="34"/>
        <end position="57"/>
    </location>
</feature>
<gene>
    <name evidence="2" type="ORF">JEOSCH030_00227</name>
</gene>
<reference evidence="2 3" key="1">
    <citation type="submission" date="2020-07" db="EMBL/GenBank/DDBJ databases">
        <authorList>
            <person name="Criscuolo A."/>
        </authorList>
    </citation>
    <scope>NUCLEOTIDE SEQUENCE [LARGE SCALE GENOMIC DNA]</scope>
    <source>
        <strain evidence="3">CIP 111030</strain>
    </source>
</reference>
<keyword evidence="1" id="KW-1133">Transmembrane helix</keyword>
<evidence type="ECO:0000256" key="1">
    <source>
        <dbReference type="SAM" id="Phobius"/>
    </source>
</evidence>
<organism evidence="2 3">
    <name type="scientific">Phocicoccus schoeneichii</name>
    <dbReference type="NCBI Taxonomy" id="1812261"/>
    <lineage>
        <taxon>Bacteria</taxon>
        <taxon>Bacillati</taxon>
        <taxon>Bacillota</taxon>
        <taxon>Bacilli</taxon>
        <taxon>Bacillales</taxon>
        <taxon>Salinicoccaceae</taxon>
        <taxon>Phocicoccus</taxon>
    </lineage>
</organism>
<dbReference type="RefSeq" id="WP_186084708.1">
    <property type="nucleotide sequence ID" value="NZ_BMDB01000003.1"/>
</dbReference>
<feature type="transmembrane region" description="Helical" evidence="1">
    <location>
        <begin position="7"/>
        <end position="28"/>
    </location>
</feature>
<accession>A0A6V7R591</accession>
<comment type="caution">
    <text evidence="2">The sequence shown here is derived from an EMBL/GenBank/DDBJ whole genome shotgun (WGS) entry which is preliminary data.</text>
</comment>
<keyword evidence="3" id="KW-1185">Reference proteome</keyword>